<sequence length="172" mass="20034">MAYLMPSSNNLTHLRERLKVLTEESGDQFSKEIMIELKNFNPFEKKNGVQFKDNLKYVVKKFQKKLDKKSNVRSAGNNIEDLKLAAVSKMLDCVVELFYVKSEEIENHTIFYPREQSVSSSVNFDAIVIFNHPDNQIEDRVEETFTCGIEMESCQKLQEKALNKILEKNEFL</sequence>
<gene>
    <name evidence="1" type="ORF">AVEN_43108_1</name>
</gene>
<dbReference type="EMBL" id="BGPR01041275">
    <property type="protein sequence ID" value="GBO17524.1"/>
    <property type="molecule type" value="Genomic_DNA"/>
</dbReference>
<name>A0A4Y2UZJ4_ARAVE</name>
<comment type="caution">
    <text evidence="1">The sequence shown here is derived from an EMBL/GenBank/DDBJ whole genome shotgun (WGS) entry which is preliminary data.</text>
</comment>
<protein>
    <submittedName>
        <fullName evidence="1">Uncharacterized protein</fullName>
    </submittedName>
</protein>
<keyword evidence="2" id="KW-1185">Reference proteome</keyword>
<dbReference type="Proteomes" id="UP000499080">
    <property type="component" value="Unassembled WGS sequence"/>
</dbReference>
<reference evidence="1 2" key="1">
    <citation type="journal article" date="2019" name="Sci. Rep.">
        <title>Orb-weaving spider Araneus ventricosus genome elucidates the spidroin gene catalogue.</title>
        <authorList>
            <person name="Kono N."/>
            <person name="Nakamura H."/>
            <person name="Ohtoshi R."/>
            <person name="Moran D.A.P."/>
            <person name="Shinohara A."/>
            <person name="Yoshida Y."/>
            <person name="Fujiwara M."/>
            <person name="Mori M."/>
            <person name="Tomita M."/>
            <person name="Arakawa K."/>
        </authorList>
    </citation>
    <scope>NUCLEOTIDE SEQUENCE [LARGE SCALE GENOMIC DNA]</scope>
</reference>
<feature type="non-terminal residue" evidence="1">
    <location>
        <position position="172"/>
    </location>
</feature>
<evidence type="ECO:0000313" key="2">
    <source>
        <dbReference type="Proteomes" id="UP000499080"/>
    </source>
</evidence>
<organism evidence="1 2">
    <name type="scientific">Araneus ventricosus</name>
    <name type="common">Orbweaver spider</name>
    <name type="synonym">Epeira ventricosa</name>
    <dbReference type="NCBI Taxonomy" id="182803"/>
    <lineage>
        <taxon>Eukaryota</taxon>
        <taxon>Metazoa</taxon>
        <taxon>Ecdysozoa</taxon>
        <taxon>Arthropoda</taxon>
        <taxon>Chelicerata</taxon>
        <taxon>Arachnida</taxon>
        <taxon>Araneae</taxon>
        <taxon>Araneomorphae</taxon>
        <taxon>Entelegynae</taxon>
        <taxon>Araneoidea</taxon>
        <taxon>Araneidae</taxon>
        <taxon>Araneus</taxon>
    </lineage>
</organism>
<proteinExistence type="predicted"/>
<accession>A0A4Y2UZJ4</accession>
<evidence type="ECO:0000313" key="1">
    <source>
        <dbReference type="EMBL" id="GBO17524.1"/>
    </source>
</evidence>
<dbReference type="AlphaFoldDB" id="A0A4Y2UZJ4"/>